<name>A0ABP1FJ68_9FLAO</name>
<sequence>MALSNESVNKIFSGDLQKRLFPNNDFVKESKVDKGIAFNAESIDIPQETLDIETGKDPSKYPLEVQKSNNDKKTYTATLYYTKPFHIPNHEADILSYDKRSSILDSKSKKLRTDFAGDCAYNWSPTKKENIIYTTGKAKSTKLAGATGLRKALTLHDFIEADRILTNMDCPDSDRVALMSGNMYAELLTAGLEGFIGVDKLSKDLITQGVVGMILGFKIYKRSKAALYTNADLPQKKELGSTITATTNEATLFWHPDFVRRGEGNVKVFSEFDKPLYLGSIANAAFRGGATIGRKDEAGVVSLVQGTPSN</sequence>
<organism evidence="1 2">
    <name type="scientific">Tenacibaculum vairaonense</name>
    <dbReference type="NCBI Taxonomy" id="3137860"/>
    <lineage>
        <taxon>Bacteria</taxon>
        <taxon>Pseudomonadati</taxon>
        <taxon>Bacteroidota</taxon>
        <taxon>Flavobacteriia</taxon>
        <taxon>Flavobacteriales</taxon>
        <taxon>Flavobacteriaceae</taxon>
        <taxon>Tenacibaculum</taxon>
    </lineage>
</organism>
<dbReference type="RefSeq" id="WP_348739747.1">
    <property type="nucleotide sequence ID" value="NZ_CAXJRC010000043.1"/>
</dbReference>
<dbReference type="EMBL" id="CAXJRC010000043">
    <property type="protein sequence ID" value="CAL2108187.1"/>
    <property type="molecule type" value="Genomic_DNA"/>
</dbReference>
<reference evidence="1 2" key="1">
    <citation type="submission" date="2024-05" db="EMBL/GenBank/DDBJ databases">
        <authorList>
            <person name="Duchaud E."/>
        </authorList>
    </citation>
    <scope>NUCLEOTIDE SEQUENCE [LARGE SCALE GENOMIC DNA]</scope>
    <source>
        <strain evidence="1">Ena-SAMPLE-TAB-13-05-2024-13:56:06:370-140305</strain>
    </source>
</reference>
<dbReference type="Proteomes" id="UP001497602">
    <property type="component" value="Unassembled WGS sequence"/>
</dbReference>
<keyword evidence="2" id="KW-1185">Reference proteome</keyword>
<gene>
    <name evidence="1" type="ORF">T190115A13A_60182</name>
</gene>
<proteinExistence type="predicted"/>
<evidence type="ECO:0000313" key="2">
    <source>
        <dbReference type="Proteomes" id="UP001497602"/>
    </source>
</evidence>
<evidence type="ECO:0008006" key="3">
    <source>
        <dbReference type="Google" id="ProtNLM"/>
    </source>
</evidence>
<comment type="caution">
    <text evidence="1">The sequence shown here is derived from an EMBL/GenBank/DDBJ whole genome shotgun (WGS) entry which is preliminary data.</text>
</comment>
<accession>A0ABP1FJ68</accession>
<evidence type="ECO:0000313" key="1">
    <source>
        <dbReference type="EMBL" id="CAL2108187.1"/>
    </source>
</evidence>
<protein>
    <recommendedName>
        <fullName evidence="3">Capsid protein</fullName>
    </recommendedName>
</protein>